<comment type="caution">
    <text evidence="1">The sequence shown here is derived from an EMBL/GenBank/DDBJ whole genome shotgun (WGS) entry which is preliminary data.</text>
</comment>
<name>A0ACC2K4L5_PERAE</name>
<proteinExistence type="predicted"/>
<evidence type="ECO:0000313" key="1">
    <source>
        <dbReference type="EMBL" id="KAJ8616039.1"/>
    </source>
</evidence>
<gene>
    <name evidence="1" type="ORF">MRB53_035411</name>
</gene>
<reference evidence="1 2" key="1">
    <citation type="journal article" date="2022" name="Hortic Res">
        <title>A haplotype resolved chromosomal level avocado genome allows analysis of novel avocado genes.</title>
        <authorList>
            <person name="Nath O."/>
            <person name="Fletcher S.J."/>
            <person name="Hayward A."/>
            <person name="Shaw L.M."/>
            <person name="Masouleh A.K."/>
            <person name="Furtado A."/>
            <person name="Henry R.J."/>
            <person name="Mitter N."/>
        </authorList>
    </citation>
    <scope>NUCLEOTIDE SEQUENCE [LARGE SCALE GENOMIC DNA]</scope>
    <source>
        <strain evidence="2">cv. Hass</strain>
    </source>
</reference>
<organism evidence="1 2">
    <name type="scientific">Persea americana</name>
    <name type="common">Avocado</name>
    <dbReference type="NCBI Taxonomy" id="3435"/>
    <lineage>
        <taxon>Eukaryota</taxon>
        <taxon>Viridiplantae</taxon>
        <taxon>Streptophyta</taxon>
        <taxon>Embryophyta</taxon>
        <taxon>Tracheophyta</taxon>
        <taxon>Spermatophyta</taxon>
        <taxon>Magnoliopsida</taxon>
        <taxon>Magnoliidae</taxon>
        <taxon>Laurales</taxon>
        <taxon>Lauraceae</taxon>
        <taxon>Persea</taxon>
    </lineage>
</organism>
<protein>
    <submittedName>
        <fullName evidence="1">Uncharacterized protein</fullName>
    </submittedName>
</protein>
<keyword evidence="2" id="KW-1185">Reference proteome</keyword>
<accession>A0ACC2K4L5</accession>
<dbReference type="EMBL" id="CM056820">
    <property type="protein sequence ID" value="KAJ8616039.1"/>
    <property type="molecule type" value="Genomic_DNA"/>
</dbReference>
<evidence type="ECO:0000313" key="2">
    <source>
        <dbReference type="Proteomes" id="UP001234297"/>
    </source>
</evidence>
<sequence>MKYCRRTRRPRKRYHARHVNLPGLEFVPSAIATIMQLPSSSKDHLIPYKLSVYALLLFFYASAAKPVLSHRYGGAAHFLGGVATISASLAVASLLCIAMEAEFRWMPYLCCIFPIFSVFYKPLLRWACYLDGWRRRGSFGAILDRWKEPNGDELC</sequence>
<dbReference type="Proteomes" id="UP001234297">
    <property type="component" value="Chromosome 12"/>
</dbReference>